<dbReference type="RefSeq" id="WP_281485493.1">
    <property type="nucleotide sequence ID" value="NZ_CP124543.1"/>
</dbReference>
<gene>
    <name evidence="1" type="ORF">QI031_12660</name>
</gene>
<sequence length="47" mass="5962">MIFNLLQFWRTLRDVETRHGFEQKWQRNFLKQAMQLLKEQISRQQHC</sequence>
<evidence type="ECO:0000313" key="2">
    <source>
        <dbReference type="Proteomes" id="UP001223520"/>
    </source>
</evidence>
<evidence type="ECO:0000313" key="1">
    <source>
        <dbReference type="EMBL" id="WGV28265.1"/>
    </source>
</evidence>
<reference evidence="1 2" key="1">
    <citation type="journal article" date="2023" name="Limnol Oceanogr Lett">
        <title>Environmental adaptations by the intertidal Antarctic cyanobacterium Halotia branconii CENA392 as revealed using long-read genome sequencing.</title>
        <authorList>
            <person name="Dextro R.B."/>
            <person name="Delbaje E."/>
            <person name="Freitas P.N.N."/>
            <person name="Geraldes V."/>
            <person name="Pinto E."/>
            <person name="Long P.F."/>
            <person name="Fiore M.F."/>
        </authorList>
    </citation>
    <scope>NUCLEOTIDE SEQUENCE [LARGE SCALE GENOMIC DNA]</scope>
    <source>
        <strain evidence="1 2">CENA392</strain>
    </source>
</reference>
<protein>
    <submittedName>
        <fullName evidence="1">Uncharacterized protein</fullName>
    </submittedName>
</protein>
<keyword evidence="2" id="KW-1185">Reference proteome</keyword>
<dbReference type="KEGG" id="hbq:QI031_12660"/>
<organism evidence="1 2">
    <name type="scientific">Halotia branconii CENA392</name>
    <dbReference type="NCBI Taxonomy" id="1539056"/>
    <lineage>
        <taxon>Bacteria</taxon>
        <taxon>Bacillati</taxon>
        <taxon>Cyanobacteriota</taxon>
        <taxon>Cyanophyceae</taxon>
        <taxon>Nostocales</taxon>
        <taxon>Nodulariaceae</taxon>
        <taxon>Halotia</taxon>
    </lineage>
</organism>
<dbReference type="EMBL" id="CP124543">
    <property type="protein sequence ID" value="WGV28265.1"/>
    <property type="molecule type" value="Genomic_DNA"/>
</dbReference>
<name>A0AAJ6NX81_9CYAN</name>
<proteinExistence type="predicted"/>
<dbReference type="Proteomes" id="UP001223520">
    <property type="component" value="Chromosome"/>
</dbReference>
<accession>A0AAJ6NX81</accession>
<dbReference type="AlphaFoldDB" id="A0AAJ6NX81"/>